<feature type="signal peptide" evidence="1">
    <location>
        <begin position="1"/>
        <end position="20"/>
    </location>
</feature>
<proteinExistence type="predicted"/>
<gene>
    <name evidence="2" type="ORF">AMJ52_07195</name>
</gene>
<dbReference type="AlphaFoldDB" id="A0A0S7YC56"/>
<dbReference type="SUPFAM" id="SSF101898">
    <property type="entry name" value="NHL repeat"/>
    <property type="match status" value="1"/>
</dbReference>
<dbReference type="Proteomes" id="UP000051012">
    <property type="component" value="Unassembled WGS sequence"/>
</dbReference>
<organism evidence="2 3">
    <name type="scientific">candidate division TA06 bacterium DG_78</name>
    <dbReference type="NCBI Taxonomy" id="1703772"/>
    <lineage>
        <taxon>Bacteria</taxon>
        <taxon>Bacteria division TA06</taxon>
    </lineage>
</organism>
<dbReference type="EMBL" id="LJNI01000093">
    <property type="protein sequence ID" value="KPJ72170.1"/>
    <property type="molecule type" value="Genomic_DNA"/>
</dbReference>
<evidence type="ECO:0000313" key="2">
    <source>
        <dbReference type="EMBL" id="KPJ72170.1"/>
    </source>
</evidence>
<sequence length="91" mass="9689">MRYIANAVILCFGLVGIANAQWLETTIYLPDNLGSMGSPWCLAYNSTSNAVYTGGGGGYVFVIDGETNQRIARIAAGLTKPSCPVLLSFRP</sequence>
<evidence type="ECO:0000256" key="1">
    <source>
        <dbReference type="SAM" id="SignalP"/>
    </source>
</evidence>
<name>A0A0S7YC56_UNCT6</name>
<keyword evidence="1" id="KW-0732">Signal</keyword>
<evidence type="ECO:0000313" key="3">
    <source>
        <dbReference type="Proteomes" id="UP000051012"/>
    </source>
</evidence>
<accession>A0A0S7YC56</accession>
<comment type="caution">
    <text evidence="2">The sequence shown here is derived from an EMBL/GenBank/DDBJ whole genome shotgun (WGS) entry which is preliminary data.</text>
</comment>
<reference evidence="2 3" key="1">
    <citation type="journal article" date="2015" name="Microbiome">
        <title>Genomic resolution of linkages in carbon, nitrogen, and sulfur cycling among widespread estuary sediment bacteria.</title>
        <authorList>
            <person name="Baker B.J."/>
            <person name="Lazar C.S."/>
            <person name="Teske A.P."/>
            <person name="Dick G.J."/>
        </authorList>
    </citation>
    <scope>NUCLEOTIDE SEQUENCE [LARGE SCALE GENOMIC DNA]</scope>
    <source>
        <strain evidence="2">DG_78</strain>
    </source>
</reference>
<feature type="chain" id="PRO_5006640526" evidence="1">
    <location>
        <begin position="21"/>
        <end position="91"/>
    </location>
</feature>
<protein>
    <submittedName>
        <fullName evidence="2">Uncharacterized protein</fullName>
    </submittedName>
</protein>